<dbReference type="EMBL" id="JAGGMS010000001">
    <property type="protein sequence ID" value="MBP2178499.1"/>
    <property type="molecule type" value="Genomic_DNA"/>
</dbReference>
<evidence type="ECO:0008006" key="5">
    <source>
        <dbReference type="Google" id="ProtNLM"/>
    </source>
</evidence>
<name>A0ABS4PGG7_9PSEU</name>
<dbReference type="RefSeq" id="WP_209662147.1">
    <property type="nucleotide sequence ID" value="NZ_JAGGMS010000001.1"/>
</dbReference>
<keyword evidence="4" id="KW-1185">Reference proteome</keyword>
<accession>A0ABS4PGG7</accession>
<proteinExistence type="predicted"/>
<gene>
    <name evidence="3" type="ORF">JOM49_000025</name>
</gene>
<protein>
    <recommendedName>
        <fullName evidence="5">DUF3558 domain-containing protein</fullName>
    </recommendedName>
</protein>
<comment type="caution">
    <text evidence="3">The sequence shown here is derived from an EMBL/GenBank/DDBJ whole genome shotgun (WGS) entry which is preliminary data.</text>
</comment>
<dbReference type="Proteomes" id="UP000741013">
    <property type="component" value="Unassembled WGS sequence"/>
</dbReference>
<feature type="signal peptide" evidence="2">
    <location>
        <begin position="1"/>
        <end position="24"/>
    </location>
</feature>
<sequence>MSSAVRFRAAVTAAAAVLLLGSVAGCGADLARSNFQRTTVPPEPGGSGGTGPAPAGEITDAAVSAKALRLIEPCALLSAETFTGIGTPAEPRPSGWDRCAADVTDAGQKKIKISLEIGGIIIGPIEDAKTAVEGLPQLEKKDGDTCTVTAVTSKEPKSGIVLQVDYIGGDPCGAGRTAMQRLVKNLHSNPKKHPEPPGTVVGVDACASVDTAVVAEALGGKPNDPLPVGLHGCSIRSRTPQVMINFRPTSAPAEEEGASPVDLGGGVQGFAKTRVDDEPECTVTWQHRVIGKDEYDLDLAEQAEVDYNGGDGTPESDKSCDKAVKVAKSVVAKLPKA</sequence>
<evidence type="ECO:0000313" key="3">
    <source>
        <dbReference type="EMBL" id="MBP2178499.1"/>
    </source>
</evidence>
<dbReference type="PROSITE" id="PS51257">
    <property type="entry name" value="PROKAR_LIPOPROTEIN"/>
    <property type="match status" value="1"/>
</dbReference>
<feature type="region of interest" description="Disordered" evidence="1">
    <location>
        <begin position="36"/>
        <end position="57"/>
    </location>
</feature>
<organism evidence="3 4">
    <name type="scientific">Amycolatopsis magusensis</name>
    <dbReference type="NCBI Taxonomy" id="882444"/>
    <lineage>
        <taxon>Bacteria</taxon>
        <taxon>Bacillati</taxon>
        <taxon>Actinomycetota</taxon>
        <taxon>Actinomycetes</taxon>
        <taxon>Pseudonocardiales</taxon>
        <taxon>Pseudonocardiaceae</taxon>
        <taxon>Amycolatopsis</taxon>
    </lineage>
</organism>
<reference evidence="3 4" key="1">
    <citation type="submission" date="2021-03" db="EMBL/GenBank/DDBJ databases">
        <title>Sequencing the genomes of 1000 actinobacteria strains.</title>
        <authorList>
            <person name="Klenk H.-P."/>
        </authorList>
    </citation>
    <scope>NUCLEOTIDE SEQUENCE [LARGE SCALE GENOMIC DNA]</scope>
    <source>
        <strain evidence="3 4">DSM 45510</strain>
    </source>
</reference>
<evidence type="ECO:0000313" key="4">
    <source>
        <dbReference type="Proteomes" id="UP000741013"/>
    </source>
</evidence>
<evidence type="ECO:0000256" key="2">
    <source>
        <dbReference type="SAM" id="SignalP"/>
    </source>
</evidence>
<feature type="chain" id="PRO_5045599546" description="DUF3558 domain-containing protein" evidence="2">
    <location>
        <begin position="25"/>
        <end position="337"/>
    </location>
</feature>
<keyword evidence="2" id="KW-0732">Signal</keyword>
<evidence type="ECO:0000256" key="1">
    <source>
        <dbReference type="SAM" id="MobiDB-lite"/>
    </source>
</evidence>